<sequence>MTCRIARLNQVTTHLF</sequence>
<name>A0A5E4QBG4_9NEOP</name>
<dbReference type="AlphaFoldDB" id="A0A5E4QBG4"/>
<evidence type="ECO:0000313" key="2">
    <source>
        <dbReference type="Proteomes" id="UP000324832"/>
    </source>
</evidence>
<evidence type="ECO:0000313" key="1">
    <source>
        <dbReference type="EMBL" id="VVC95591.1"/>
    </source>
</evidence>
<reference evidence="1 2" key="1">
    <citation type="submission" date="2017-07" db="EMBL/GenBank/DDBJ databases">
        <authorList>
            <person name="Talla V."/>
            <person name="Backstrom N."/>
        </authorList>
    </citation>
    <scope>NUCLEOTIDE SEQUENCE [LARGE SCALE GENOMIC DNA]</scope>
</reference>
<keyword evidence="2" id="KW-1185">Reference proteome</keyword>
<gene>
    <name evidence="1" type="ORF">LSINAPIS_LOCUS7273</name>
</gene>
<dbReference type="Proteomes" id="UP000324832">
    <property type="component" value="Unassembled WGS sequence"/>
</dbReference>
<dbReference type="EMBL" id="FZQP02002349">
    <property type="protein sequence ID" value="VVC95591.1"/>
    <property type="molecule type" value="Genomic_DNA"/>
</dbReference>
<proteinExistence type="predicted"/>
<organism evidence="1 2">
    <name type="scientific">Leptidea sinapis</name>
    <dbReference type="NCBI Taxonomy" id="189913"/>
    <lineage>
        <taxon>Eukaryota</taxon>
        <taxon>Metazoa</taxon>
        <taxon>Ecdysozoa</taxon>
        <taxon>Arthropoda</taxon>
        <taxon>Hexapoda</taxon>
        <taxon>Insecta</taxon>
        <taxon>Pterygota</taxon>
        <taxon>Neoptera</taxon>
        <taxon>Endopterygota</taxon>
        <taxon>Lepidoptera</taxon>
        <taxon>Glossata</taxon>
        <taxon>Ditrysia</taxon>
        <taxon>Papilionoidea</taxon>
        <taxon>Pieridae</taxon>
        <taxon>Dismorphiinae</taxon>
        <taxon>Leptidea</taxon>
    </lineage>
</organism>
<protein>
    <submittedName>
        <fullName evidence="1">Uncharacterized protein</fullName>
    </submittedName>
</protein>
<accession>A0A5E4QBG4</accession>